<comment type="caution">
    <text evidence="14">The sequence shown here is derived from an EMBL/GenBank/DDBJ whole genome shotgun (WGS) entry which is preliminary data.</text>
</comment>
<dbReference type="FunFam" id="1.25.40.20:FF:000402">
    <property type="entry name" value="Transient receptor potential channel"/>
    <property type="match status" value="1"/>
</dbReference>
<dbReference type="NCBIfam" id="TIGR00870">
    <property type="entry name" value="trp"/>
    <property type="match status" value="1"/>
</dbReference>
<evidence type="ECO:0000313" key="15">
    <source>
        <dbReference type="Proteomes" id="UP001367676"/>
    </source>
</evidence>
<dbReference type="Pfam" id="PF00520">
    <property type="entry name" value="Ion_trans"/>
    <property type="match status" value="1"/>
</dbReference>
<dbReference type="SMART" id="SM01420">
    <property type="entry name" value="TRP_2"/>
    <property type="match status" value="1"/>
</dbReference>
<feature type="repeat" description="ANK" evidence="10">
    <location>
        <begin position="143"/>
        <end position="175"/>
    </location>
</feature>
<dbReference type="PRINTS" id="PR01097">
    <property type="entry name" value="TRNSRECEPTRP"/>
</dbReference>
<dbReference type="AlphaFoldDB" id="A0AAN9Y4F1"/>
<feature type="domain" description="Transient receptor ion channel" evidence="13">
    <location>
        <begin position="178"/>
        <end position="240"/>
    </location>
</feature>
<dbReference type="InterPro" id="IPR002153">
    <property type="entry name" value="TRPC_channel"/>
</dbReference>
<feature type="compositionally biased region" description="Basic and acidic residues" evidence="11">
    <location>
        <begin position="1007"/>
        <end position="1024"/>
    </location>
</feature>
<dbReference type="CDD" id="cd23650">
    <property type="entry name" value="TRP_CaM_bind1"/>
    <property type="match status" value="1"/>
</dbReference>
<dbReference type="Proteomes" id="UP001367676">
    <property type="component" value="Unassembled WGS sequence"/>
</dbReference>
<proteinExistence type="predicted"/>
<dbReference type="Pfam" id="PF08344">
    <property type="entry name" value="TRP_2"/>
    <property type="match status" value="1"/>
</dbReference>
<dbReference type="PANTHER" id="PTHR10117">
    <property type="entry name" value="TRANSIENT RECEPTOR POTENTIAL CHANNEL"/>
    <property type="match status" value="1"/>
</dbReference>
<evidence type="ECO:0000256" key="3">
    <source>
        <dbReference type="ARBA" id="ARBA00022692"/>
    </source>
</evidence>
<evidence type="ECO:0000256" key="9">
    <source>
        <dbReference type="ARBA" id="ARBA00023303"/>
    </source>
</evidence>
<comment type="subcellular location">
    <subcellularLocation>
        <location evidence="1">Membrane</location>
        <topology evidence="1">Multi-pass membrane protein</topology>
    </subcellularLocation>
</comment>
<feature type="transmembrane region" description="Helical" evidence="12">
    <location>
        <begin position="635"/>
        <end position="660"/>
    </location>
</feature>
<protein>
    <recommendedName>
        <fullName evidence="13">Transient receptor ion channel domain-containing protein</fullName>
    </recommendedName>
</protein>
<keyword evidence="8 12" id="KW-0472">Membrane</keyword>
<dbReference type="InterPro" id="IPR013555">
    <property type="entry name" value="TRP_dom"/>
</dbReference>
<dbReference type="InterPro" id="IPR002110">
    <property type="entry name" value="Ankyrin_rpt"/>
</dbReference>
<reference evidence="14 15" key="1">
    <citation type="submission" date="2024-03" db="EMBL/GenBank/DDBJ databases">
        <title>Adaptation during the transition from Ophiocordyceps entomopathogen to insect associate is accompanied by gene loss and intensified selection.</title>
        <authorList>
            <person name="Ward C.M."/>
            <person name="Onetto C.A."/>
            <person name="Borneman A.R."/>
        </authorList>
    </citation>
    <scope>NUCLEOTIDE SEQUENCE [LARGE SCALE GENOMIC DNA]</scope>
    <source>
        <strain evidence="14">AWRI1</strain>
        <tissue evidence="14">Single Adult Female</tissue>
    </source>
</reference>
<dbReference type="Gene3D" id="1.25.40.20">
    <property type="entry name" value="Ankyrin repeat-containing domain"/>
    <property type="match status" value="1"/>
</dbReference>
<dbReference type="GO" id="GO:0015279">
    <property type="term" value="F:store-operated calcium channel activity"/>
    <property type="evidence" value="ECO:0007669"/>
    <property type="project" value="TreeGrafter"/>
</dbReference>
<evidence type="ECO:0000256" key="12">
    <source>
        <dbReference type="SAM" id="Phobius"/>
    </source>
</evidence>
<dbReference type="GO" id="GO:0034703">
    <property type="term" value="C:cation channel complex"/>
    <property type="evidence" value="ECO:0007669"/>
    <property type="project" value="UniProtKB-ARBA"/>
</dbReference>
<feature type="transmembrane region" description="Helical" evidence="12">
    <location>
        <begin position="334"/>
        <end position="354"/>
    </location>
</feature>
<keyword evidence="2" id="KW-0813">Transport</keyword>
<dbReference type="SMART" id="SM00248">
    <property type="entry name" value="ANK"/>
    <property type="match status" value="2"/>
</dbReference>
<accession>A0AAN9Y4F1</accession>
<gene>
    <name evidence="14" type="ORF">V9T40_002390</name>
</gene>
<evidence type="ECO:0000256" key="11">
    <source>
        <dbReference type="SAM" id="MobiDB-lite"/>
    </source>
</evidence>
<evidence type="ECO:0000313" key="14">
    <source>
        <dbReference type="EMBL" id="KAK7590777.1"/>
    </source>
</evidence>
<dbReference type="PROSITE" id="PS50297">
    <property type="entry name" value="ANK_REP_REGION"/>
    <property type="match status" value="1"/>
</dbReference>
<feature type="transmembrane region" description="Helical" evidence="12">
    <location>
        <begin position="545"/>
        <end position="571"/>
    </location>
</feature>
<keyword evidence="15" id="KW-1185">Reference proteome</keyword>
<dbReference type="PANTHER" id="PTHR10117:SF51">
    <property type="entry name" value="TRANSIENT RECEPTOR POTENTIAL PROTEIN"/>
    <property type="match status" value="1"/>
</dbReference>
<evidence type="ECO:0000256" key="7">
    <source>
        <dbReference type="ARBA" id="ARBA00023065"/>
    </source>
</evidence>
<dbReference type="EMBL" id="JBBCAQ010000022">
    <property type="protein sequence ID" value="KAK7590777.1"/>
    <property type="molecule type" value="Genomic_DNA"/>
</dbReference>
<evidence type="ECO:0000256" key="2">
    <source>
        <dbReference type="ARBA" id="ARBA00022448"/>
    </source>
</evidence>
<evidence type="ECO:0000259" key="13">
    <source>
        <dbReference type="SMART" id="SM01420"/>
    </source>
</evidence>
<evidence type="ECO:0000256" key="8">
    <source>
        <dbReference type="ARBA" id="ARBA00023136"/>
    </source>
</evidence>
<dbReference type="GO" id="GO:0005886">
    <property type="term" value="C:plasma membrane"/>
    <property type="evidence" value="ECO:0007669"/>
    <property type="project" value="TreeGrafter"/>
</dbReference>
<feature type="transmembrane region" description="Helical" evidence="12">
    <location>
        <begin position="417"/>
        <end position="436"/>
    </location>
</feature>
<sequence length="1046" mass="120676">MSQRRKGSAAPKIRASIISQLAVPQISLTTAEKKFLLNAERGDCASVQKIIDEHKNKPEEFNINCLDPLNRNALIIALEKENIDLITLLLESGIQVKDALLHAIDEDYVEGVEVLLQWEEKTHTPGEPYSWEKFEKSESGFTMDITPVTLAAHKNNYEILKLLLDRGATLPSTHDIRCGCDECITSKEQDSLRYSQSRINAYRAMISPSLICLSSRDPLLTAIELYDELKRLEKMETEFRFEYNEMRNTVQDFSTALLNQVRTSDELEIILNYNPDPDADIWEPGDRQTLDRLKLAIKCKLKSFVAHANVQQLLASIWYEGLPRFRKLNMILQMLEVGKIASMFFLYSFLYMLNPQSAKGSFLKNPFVKFVCHSASYATFLGLLAMASQRVERLVLEYSGIPFLQEMLKEWITKERGSLFGFVEMMIVFFVISLVWKELRSLYEEGLAEYLSDLWNILDFCSNVGYVAWIGLRLSAFVVVKKELKMGFDPWYPRNKWDKFDPHMLSECAFASSMILSFMKLVNIFSVNPHLGPLQISLGRMIIDIIKFFFIYTLVLFAFGCGLNQLLWYFAGLEENKCYHLDGITPDFEHEDKACTIWRRFANIFETSQSLFWASFGLVDLTAFDLQGIKSFTRFWSLLIFGCYSVINIIVLLNMLIAMMSNSYQIISERSDVEWKYARSKLFISYFEGGDILPPPFNLFPTTKNLQKFISWCKGTEKTRMGSIMKRKETSRERSDLRYNVIMQLLVRRYITSEQKKLTEFPVTEDDITEVRHDISTLRYELIDIFRKNNFKLPKINTEEVAQGKKERLMERRIIKDFQIGMVEGIVNDIVGGEQKVTNIFSKIAKAIGKTESVKKKDWNEIVRKNTLTRDPIGSTDEVTRKTRQQSIRRYMLECKDKNQGIFDANKLVEYNPSLVNINPAARIAYAKFKMRLFNQELDVTNAPLVSSIKRRSSSLARRPSNVKEEEDSENAPENKAEKKPRRLSSTAVTESKPEDTLATIIEMPTDETKDEPVKSDPVEERRKSLTVVVPKPEIMPKKVVGGKWL</sequence>
<keyword evidence="9" id="KW-0407">Ion channel</keyword>
<dbReference type="GO" id="GO:0051480">
    <property type="term" value="P:regulation of cytosolic calcium ion concentration"/>
    <property type="evidence" value="ECO:0007669"/>
    <property type="project" value="TreeGrafter"/>
</dbReference>
<evidence type="ECO:0000256" key="5">
    <source>
        <dbReference type="ARBA" id="ARBA00022989"/>
    </source>
</evidence>
<dbReference type="SUPFAM" id="SSF48403">
    <property type="entry name" value="Ankyrin repeat"/>
    <property type="match status" value="1"/>
</dbReference>
<name>A0AAN9Y4F1_9HEMI</name>
<dbReference type="InterPro" id="IPR005821">
    <property type="entry name" value="Ion_trans_dom"/>
</dbReference>
<evidence type="ECO:0000256" key="10">
    <source>
        <dbReference type="PROSITE-ProRule" id="PRU00023"/>
    </source>
</evidence>
<feature type="region of interest" description="Disordered" evidence="11">
    <location>
        <begin position="949"/>
        <end position="1025"/>
    </location>
</feature>
<evidence type="ECO:0000256" key="4">
    <source>
        <dbReference type="ARBA" id="ARBA00022737"/>
    </source>
</evidence>
<keyword evidence="7" id="KW-0406">Ion transport</keyword>
<keyword evidence="5 12" id="KW-1133">Transmembrane helix</keyword>
<organism evidence="14 15">
    <name type="scientific">Parthenolecanium corni</name>
    <dbReference type="NCBI Taxonomy" id="536013"/>
    <lineage>
        <taxon>Eukaryota</taxon>
        <taxon>Metazoa</taxon>
        <taxon>Ecdysozoa</taxon>
        <taxon>Arthropoda</taxon>
        <taxon>Hexapoda</taxon>
        <taxon>Insecta</taxon>
        <taxon>Pterygota</taxon>
        <taxon>Neoptera</taxon>
        <taxon>Paraneoptera</taxon>
        <taxon>Hemiptera</taxon>
        <taxon>Sternorrhyncha</taxon>
        <taxon>Coccoidea</taxon>
        <taxon>Coccidae</taxon>
        <taxon>Parthenolecanium</taxon>
    </lineage>
</organism>
<dbReference type="GO" id="GO:0070679">
    <property type="term" value="F:inositol 1,4,5 trisphosphate binding"/>
    <property type="evidence" value="ECO:0007669"/>
    <property type="project" value="TreeGrafter"/>
</dbReference>
<evidence type="ECO:0000256" key="1">
    <source>
        <dbReference type="ARBA" id="ARBA00004141"/>
    </source>
</evidence>
<keyword evidence="3 12" id="KW-0812">Transmembrane</keyword>
<keyword evidence="4" id="KW-0677">Repeat</keyword>
<evidence type="ECO:0000256" key="6">
    <source>
        <dbReference type="ARBA" id="ARBA00023043"/>
    </source>
</evidence>
<dbReference type="InterPro" id="IPR036770">
    <property type="entry name" value="Ankyrin_rpt-contain_sf"/>
</dbReference>
<keyword evidence="6 10" id="KW-0040">ANK repeat</keyword>
<dbReference type="Pfam" id="PF00023">
    <property type="entry name" value="Ank"/>
    <property type="match status" value="1"/>
</dbReference>
<dbReference type="PROSITE" id="PS50088">
    <property type="entry name" value="ANK_REPEAT"/>
    <property type="match status" value="1"/>
</dbReference>